<keyword evidence="4" id="KW-1185">Reference proteome</keyword>
<keyword evidence="2" id="KW-0732">Signal</keyword>
<dbReference type="EMBL" id="BAAAZN010000007">
    <property type="protein sequence ID" value="GAA3549788.1"/>
    <property type="molecule type" value="Genomic_DNA"/>
</dbReference>
<comment type="caution">
    <text evidence="3">The sequence shown here is derived from an EMBL/GenBank/DDBJ whole genome shotgun (WGS) entry which is preliminary data.</text>
</comment>
<evidence type="ECO:0000256" key="1">
    <source>
        <dbReference type="SAM" id="MobiDB-lite"/>
    </source>
</evidence>
<proteinExistence type="predicted"/>
<gene>
    <name evidence="3" type="ORF">GCM10022222_36720</name>
</gene>
<name>A0ABP6WFD3_9PSEU</name>
<accession>A0ABP6WFD3</accession>
<dbReference type="RefSeq" id="WP_344861307.1">
    <property type="nucleotide sequence ID" value="NZ_BAAAZN010000007.1"/>
</dbReference>
<feature type="chain" id="PRO_5046806500" description="Lipoprotein" evidence="2">
    <location>
        <begin position="20"/>
        <end position="190"/>
    </location>
</feature>
<feature type="compositionally biased region" description="Low complexity" evidence="1">
    <location>
        <begin position="33"/>
        <end position="42"/>
    </location>
</feature>
<feature type="region of interest" description="Disordered" evidence="1">
    <location>
        <begin position="24"/>
        <end position="43"/>
    </location>
</feature>
<sequence length="190" mass="20678">MTQLRYPAAGLIIVGAALAGCSSAVPTPPSAPPSAAAPSSPWIPTPEHEIAPKALAVYRQYWELSEQAEAAPRSHDWRPALTRLMADPALTSFVDELANLASVPAHSIGQYHRAPTVRSVSLADPARVVIDDCLDASDEHLVSDRLGETGKYLDSPGQPRRYRLEAEVVRYPAPYRWLVQSVRPHVDQPC</sequence>
<protein>
    <recommendedName>
        <fullName evidence="5">Lipoprotein</fullName>
    </recommendedName>
</protein>
<reference evidence="4" key="1">
    <citation type="journal article" date="2019" name="Int. J. Syst. Evol. Microbiol.">
        <title>The Global Catalogue of Microorganisms (GCM) 10K type strain sequencing project: providing services to taxonomists for standard genome sequencing and annotation.</title>
        <authorList>
            <consortium name="The Broad Institute Genomics Platform"/>
            <consortium name="The Broad Institute Genome Sequencing Center for Infectious Disease"/>
            <person name="Wu L."/>
            <person name="Ma J."/>
        </authorList>
    </citation>
    <scope>NUCLEOTIDE SEQUENCE [LARGE SCALE GENOMIC DNA]</scope>
    <source>
        <strain evidence="4">JCM 16898</strain>
    </source>
</reference>
<evidence type="ECO:0008006" key="5">
    <source>
        <dbReference type="Google" id="ProtNLM"/>
    </source>
</evidence>
<evidence type="ECO:0000313" key="4">
    <source>
        <dbReference type="Proteomes" id="UP001500689"/>
    </source>
</evidence>
<evidence type="ECO:0000256" key="2">
    <source>
        <dbReference type="SAM" id="SignalP"/>
    </source>
</evidence>
<feature type="signal peptide" evidence="2">
    <location>
        <begin position="1"/>
        <end position="19"/>
    </location>
</feature>
<dbReference type="Proteomes" id="UP001500689">
    <property type="component" value="Unassembled WGS sequence"/>
</dbReference>
<dbReference type="PROSITE" id="PS51257">
    <property type="entry name" value="PROKAR_LIPOPROTEIN"/>
    <property type="match status" value="1"/>
</dbReference>
<organism evidence="3 4">
    <name type="scientific">Amycolatopsis ultiminotia</name>
    <dbReference type="NCBI Taxonomy" id="543629"/>
    <lineage>
        <taxon>Bacteria</taxon>
        <taxon>Bacillati</taxon>
        <taxon>Actinomycetota</taxon>
        <taxon>Actinomycetes</taxon>
        <taxon>Pseudonocardiales</taxon>
        <taxon>Pseudonocardiaceae</taxon>
        <taxon>Amycolatopsis</taxon>
    </lineage>
</organism>
<evidence type="ECO:0000313" key="3">
    <source>
        <dbReference type="EMBL" id="GAA3549788.1"/>
    </source>
</evidence>